<evidence type="ECO:0000313" key="2">
    <source>
        <dbReference type="Proteomes" id="UP000318405"/>
    </source>
</evidence>
<evidence type="ECO:0000313" key="1">
    <source>
        <dbReference type="EMBL" id="TSH88846.1"/>
    </source>
</evidence>
<comment type="caution">
    <text evidence="1">The sequence shown here is derived from an EMBL/GenBank/DDBJ whole genome shotgun (WGS) entry which is preliminary data.</text>
</comment>
<proteinExistence type="predicted"/>
<dbReference type="OrthoDB" id="8688958at2"/>
<gene>
    <name evidence="1" type="ORF">FOZ76_24750</name>
</gene>
<organism evidence="1 2">
    <name type="scientific">Verticiella sediminum</name>
    <dbReference type="NCBI Taxonomy" id="1247510"/>
    <lineage>
        <taxon>Bacteria</taxon>
        <taxon>Pseudomonadati</taxon>
        <taxon>Pseudomonadota</taxon>
        <taxon>Betaproteobacteria</taxon>
        <taxon>Burkholderiales</taxon>
        <taxon>Alcaligenaceae</taxon>
        <taxon>Verticiella</taxon>
    </lineage>
</organism>
<reference evidence="1 2" key="1">
    <citation type="submission" date="2019-07" db="EMBL/GenBank/DDBJ databases">
        <title>Qingshengfaniella alkalisoli gen. nov., sp. nov., isolated from saline soil.</title>
        <authorList>
            <person name="Xu L."/>
            <person name="Huang X.-X."/>
            <person name="Sun J.-Q."/>
        </authorList>
    </citation>
    <scope>NUCLEOTIDE SEQUENCE [LARGE SCALE GENOMIC DNA]</scope>
    <source>
        <strain evidence="1 2">DSM 27279</strain>
    </source>
</reference>
<dbReference type="EMBL" id="VLTJ01000042">
    <property type="protein sequence ID" value="TSH88846.1"/>
    <property type="molecule type" value="Genomic_DNA"/>
</dbReference>
<name>A0A556A7H4_9BURK</name>
<sequence length="248" mass="26511">MYDSMTEQYYGAPSMPALLSGKSRIARVLAGAMSLATLAACQYYAPNAYVDPDSTEAVTRAQAERLQQSGASRSMAPSQIRIATGGLTQPQAGVCRDWLDPCWEQGAGQVQSADTPEALRIPRPAEAQTFRGVLPCQDAAMGCQGQRAVLTLFANGTWRANVSYLDGAGRASAPTQQQGCWTRGFDNPRQLLLTLANGNPLAEFNATSVNSLLVRSPEDSPTALRYTLTRQPDPELMGGAPQGLRCPV</sequence>
<dbReference type="Proteomes" id="UP000318405">
    <property type="component" value="Unassembled WGS sequence"/>
</dbReference>
<protein>
    <submittedName>
        <fullName evidence="1">Copper resistance protein NlpE</fullName>
    </submittedName>
</protein>
<dbReference type="Gene3D" id="2.40.128.300">
    <property type="match status" value="1"/>
</dbReference>
<accession>A0A556A7H4</accession>
<dbReference type="AlphaFoldDB" id="A0A556A7H4"/>
<keyword evidence="2" id="KW-1185">Reference proteome</keyword>
<dbReference type="InterPro" id="IPR043176">
    <property type="entry name" value="NlpE_N_sf"/>
</dbReference>